<dbReference type="InterPro" id="IPR023045">
    <property type="entry name" value="MoaC"/>
</dbReference>
<comment type="pathway">
    <text evidence="2 7">Cofactor biosynthesis; molybdopterin biosynthesis.</text>
</comment>
<dbReference type="Pfam" id="PF01967">
    <property type="entry name" value="MoaC"/>
    <property type="match status" value="1"/>
</dbReference>
<gene>
    <name evidence="7 9" type="primary">moaC</name>
    <name evidence="9" type="ORF">Mal4_27510</name>
</gene>
<protein>
    <recommendedName>
        <fullName evidence="3 7">Cyclic pyranopterin monophosphate synthase</fullName>
        <ecNumber evidence="3 7">4.6.1.17</ecNumber>
    </recommendedName>
    <alternativeName>
        <fullName evidence="7">Molybdenum cofactor biosynthesis protein C</fullName>
    </alternativeName>
</protein>
<name>A0A517Z7I8_9PLAN</name>
<dbReference type="EMBL" id="CP036275">
    <property type="protein sequence ID" value="QDU38424.1"/>
    <property type="molecule type" value="Genomic_DNA"/>
</dbReference>
<dbReference type="Proteomes" id="UP000320496">
    <property type="component" value="Chromosome"/>
</dbReference>
<evidence type="ECO:0000313" key="9">
    <source>
        <dbReference type="EMBL" id="QDU38424.1"/>
    </source>
</evidence>
<dbReference type="GO" id="GO:0061799">
    <property type="term" value="F:cyclic pyranopterin monophosphate synthase activity"/>
    <property type="evidence" value="ECO:0007669"/>
    <property type="project" value="UniProtKB-UniRule"/>
</dbReference>
<dbReference type="InterPro" id="IPR036522">
    <property type="entry name" value="MoaC_sf"/>
</dbReference>
<feature type="active site" evidence="7">
    <location>
        <position position="151"/>
    </location>
</feature>
<evidence type="ECO:0000256" key="4">
    <source>
        <dbReference type="ARBA" id="ARBA00023150"/>
    </source>
</evidence>
<evidence type="ECO:0000256" key="3">
    <source>
        <dbReference type="ARBA" id="ARBA00012575"/>
    </source>
</evidence>
<dbReference type="InterPro" id="IPR050105">
    <property type="entry name" value="MoCo_biosynth_MoaA/MoaC"/>
</dbReference>
<keyword evidence="5 7" id="KW-0456">Lyase</keyword>
<organism evidence="9 10">
    <name type="scientific">Maioricimonas rarisocia</name>
    <dbReference type="NCBI Taxonomy" id="2528026"/>
    <lineage>
        <taxon>Bacteria</taxon>
        <taxon>Pseudomonadati</taxon>
        <taxon>Planctomycetota</taxon>
        <taxon>Planctomycetia</taxon>
        <taxon>Planctomycetales</taxon>
        <taxon>Planctomycetaceae</taxon>
        <taxon>Maioricimonas</taxon>
    </lineage>
</organism>
<dbReference type="NCBIfam" id="NF006870">
    <property type="entry name" value="PRK09364.1"/>
    <property type="match status" value="1"/>
</dbReference>
<dbReference type="NCBIfam" id="TIGR00581">
    <property type="entry name" value="moaC"/>
    <property type="match status" value="1"/>
</dbReference>
<evidence type="ECO:0000256" key="1">
    <source>
        <dbReference type="ARBA" id="ARBA00001637"/>
    </source>
</evidence>
<sequence length="185" mass="20053">MWFCAGIVSQLTRNCGVSPAERQTVTELTHFDDSGASRMVDVGDKPVTARMARAEAVVEMRPETLATIRDRGLAKGDVFEVARIAGIMATRRTSDLIPLCHPLPLEGARVDFEILDSQTVRIEATVNVRARTGVEMEAMTAVSVAALTVYDMCKSIDRAMSISGVRLLEKSGGKSGHFVREPVSS</sequence>
<feature type="domain" description="Molybdopterin cofactor biosynthesis C (MoaC)" evidence="8">
    <location>
        <begin position="39"/>
        <end position="173"/>
    </location>
</feature>
<proteinExistence type="inferred from homology"/>
<dbReference type="CDD" id="cd01420">
    <property type="entry name" value="MoaC_PE"/>
    <property type="match status" value="1"/>
</dbReference>
<dbReference type="PANTHER" id="PTHR22960">
    <property type="entry name" value="MOLYBDOPTERIN COFACTOR SYNTHESIS PROTEIN A"/>
    <property type="match status" value="1"/>
</dbReference>
<comment type="function">
    <text evidence="6 7">Catalyzes the conversion of (8S)-3',8-cyclo-7,8-dihydroguanosine 5'-triphosphate to cyclic pyranopterin monophosphate (cPMP).</text>
</comment>
<evidence type="ECO:0000256" key="7">
    <source>
        <dbReference type="HAMAP-Rule" id="MF_01224"/>
    </source>
</evidence>
<comment type="catalytic activity">
    <reaction evidence="1 7">
        <text>(8S)-3',8-cyclo-7,8-dihydroguanosine 5'-triphosphate = cyclic pyranopterin phosphate + diphosphate</text>
        <dbReference type="Rhea" id="RHEA:49580"/>
        <dbReference type="ChEBI" id="CHEBI:33019"/>
        <dbReference type="ChEBI" id="CHEBI:59648"/>
        <dbReference type="ChEBI" id="CHEBI:131766"/>
        <dbReference type="EC" id="4.6.1.17"/>
    </reaction>
</comment>
<dbReference type="EC" id="4.6.1.17" evidence="3 7"/>
<evidence type="ECO:0000313" key="10">
    <source>
        <dbReference type="Proteomes" id="UP000320496"/>
    </source>
</evidence>
<feature type="binding site" evidence="7">
    <location>
        <begin position="99"/>
        <end position="101"/>
    </location>
    <ligand>
        <name>substrate</name>
    </ligand>
</feature>
<keyword evidence="4 7" id="KW-0501">Molybdenum cofactor biosynthesis</keyword>
<evidence type="ECO:0000256" key="5">
    <source>
        <dbReference type="ARBA" id="ARBA00023239"/>
    </source>
</evidence>
<feature type="binding site" evidence="7">
    <location>
        <begin position="136"/>
        <end position="137"/>
    </location>
    <ligand>
        <name>substrate</name>
    </ligand>
</feature>
<dbReference type="SUPFAM" id="SSF55040">
    <property type="entry name" value="Molybdenum cofactor biosynthesis protein C, MoaC"/>
    <property type="match status" value="1"/>
</dbReference>
<dbReference type="GO" id="GO:0006777">
    <property type="term" value="P:Mo-molybdopterin cofactor biosynthetic process"/>
    <property type="evidence" value="ECO:0007669"/>
    <property type="project" value="UniProtKB-UniRule"/>
</dbReference>
<keyword evidence="10" id="KW-1185">Reference proteome</keyword>
<reference evidence="9 10" key="1">
    <citation type="submission" date="2019-02" db="EMBL/GenBank/DDBJ databases">
        <title>Deep-cultivation of Planctomycetes and their phenomic and genomic characterization uncovers novel biology.</title>
        <authorList>
            <person name="Wiegand S."/>
            <person name="Jogler M."/>
            <person name="Boedeker C."/>
            <person name="Pinto D."/>
            <person name="Vollmers J."/>
            <person name="Rivas-Marin E."/>
            <person name="Kohn T."/>
            <person name="Peeters S.H."/>
            <person name="Heuer A."/>
            <person name="Rast P."/>
            <person name="Oberbeckmann S."/>
            <person name="Bunk B."/>
            <person name="Jeske O."/>
            <person name="Meyerdierks A."/>
            <person name="Storesund J.E."/>
            <person name="Kallscheuer N."/>
            <person name="Luecker S."/>
            <person name="Lage O.M."/>
            <person name="Pohl T."/>
            <person name="Merkel B.J."/>
            <person name="Hornburger P."/>
            <person name="Mueller R.-W."/>
            <person name="Bruemmer F."/>
            <person name="Labrenz M."/>
            <person name="Spormann A.M."/>
            <person name="Op den Camp H."/>
            <person name="Overmann J."/>
            <person name="Amann R."/>
            <person name="Jetten M.S.M."/>
            <person name="Mascher T."/>
            <person name="Medema M.H."/>
            <person name="Devos D.P."/>
            <person name="Kaster A.-K."/>
            <person name="Ovreas L."/>
            <person name="Rohde M."/>
            <person name="Galperin M.Y."/>
            <person name="Jogler C."/>
        </authorList>
    </citation>
    <scope>NUCLEOTIDE SEQUENCE [LARGE SCALE GENOMIC DNA]</scope>
    <source>
        <strain evidence="9 10">Mal4</strain>
    </source>
</reference>
<evidence type="ECO:0000256" key="2">
    <source>
        <dbReference type="ARBA" id="ARBA00005046"/>
    </source>
</evidence>
<dbReference type="HAMAP" id="MF_01224_B">
    <property type="entry name" value="MoaC_B"/>
    <property type="match status" value="1"/>
</dbReference>
<dbReference type="AlphaFoldDB" id="A0A517Z7I8"/>
<evidence type="ECO:0000256" key="6">
    <source>
        <dbReference type="ARBA" id="ARBA00055087"/>
    </source>
</evidence>
<dbReference type="InterPro" id="IPR047594">
    <property type="entry name" value="MoaC_bact/euk"/>
</dbReference>
<dbReference type="KEGG" id="mri:Mal4_27510"/>
<comment type="subunit">
    <text evidence="7">Homohexamer; trimer of dimers.</text>
</comment>
<comment type="similarity">
    <text evidence="7">Belongs to the MoaC family.</text>
</comment>
<dbReference type="UniPathway" id="UPA00344"/>
<dbReference type="Gene3D" id="3.30.70.640">
    <property type="entry name" value="Molybdopterin cofactor biosynthesis C (MoaC) domain"/>
    <property type="match status" value="1"/>
</dbReference>
<evidence type="ECO:0000259" key="8">
    <source>
        <dbReference type="Pfam" id="PF01967"/>
    </source>
</evidence>
<dbReference type="InterPro" id="IPR002820">
    <property type="entry name" value="Mopterin_CF_biosynth-C_dom"/>
</dbReference>
<accession>A0A517Z7I8</accession>